<feature type="region of interest" description="Disordered" evidence="1">
    <location>
        <begin position="60"/>
        <end position="100"/>
    </location>
</feature>
<dbReference type="EMBL" id="MU857012">
    <property type="protein sequence ID" value="KAK4151504.1"/>
    <property type="molecule type" value="Genomic_DNA"/>
</dbReference>
<comment type="caution">
    <text evidence="2">The sequence shown here is derived from an EMBL/GenBank/DDBJ whole genome shotgun (WGS) entry which is preliminary data.</text>
</comment>
<proteinExistence type="predicted"/>
<keyword evidence="3" id="KW-1185">Reference proteome</keyword>
<sequence length="304" mass="33599">RGNGGVKGALRGLFAFSDGETVASDRAVFREVFERETVVGKGVKSKRKRGEEMVVDLENDRFGDYLDAEESEEEEEEEGVPAPKARRKPGRKPKGEGSASFTLTDGIAETVPFRLRIFRLLSAVSYYLPETFASVSELYERFTDHVRGLPLPMFRLFIESHQSALPNDVRVSFLRMVIEEMLPRNHPEPADVDPENGAGNGVTLLVMQQCFLPFAANKVTAEDNAKLSLALESMMWFVYSQIEVEYSGALRRAVEAGIKAREGKIRKRGGVAKADSADKAARETLARSARSLRALVDVIAAAGR</sequence>
<accession>A0AAN6VI40</accession>
<protein>
    <submittedName>
        <fullName evidence="2">Uncharacterized protein</fullName>
    </submittedName>
</protein>
<organism evidence="2 3">
    <name type="scientific">Chaetomidium leptoderma</name>
    <dbReference type="NCBI Taxonomy" id="669021"/>
    <lineage>
        <taxon>Eukaryota</taxon>
        <taxon>Fungi</taxon>
        <taxon>Dikarya</taxon>
        <taxon>Ascomycota</taxon>
        <taxon>Pezizomycotina</taxon>
        <taxon>Sordariomycetes</taxon>
        <taxon>Sordariomycetidae</taxon>
        <taxon>Sordariales</taxon>
        <taxon>Chaetomiaceae</taxon>
        <taxon>Chaetomidium</taxon>
    </lineage>
</organism>
<dbReference type="AlphaFoldDB" id="A0AAN6VI40"/>
<reference evidence="2" key="2">
    <citation type="submission" date="2023-05" db="EMBL/GenBank/DDBJ databases">
        <authorList>
            <consortium name="Lawrence Berkeley National Laboratory"/>
            <person name="Steindorff A."/>
            <person name="Hensen N."/>
            <person name="Bonometti L."/>
            <person name="Westerberg I."/>
            <person name="Brannstrom I.O."/>
            <person name="Guillou S."/>
            <person name="Cros-Aarteil S."/>
            <person name="Calhoun S."/>
            <person name="Haridas S."/>
            <person name="Kuo A."/>
            <person name="Mondo S."/>
            <person name="Pangilinan J."/>
            <person name="Riley R."/>
            <person name="Labutti K."/>
            <person name="Andreopoulos B."/>
            <person name="Lipzen A."/>
            <person name="Chen C."/>
            <person name="Yanf M."/>
            <person name="Daum C."/>
            <person name="Ng V."/>
            <person name="Clum A."/>
            <person name="Ohm R."/>
            <person name="Martin F."/>
            <person name="Silar P."/>
            <person name="Natvig D."/>
            <person name="Lalanne C."/>
            <person name="Gautier V."/>
            <person name="Ament-Velasquez S.L."/>
            <person name="Kruys A."/>
            <person name="Hutchinson M.I."/>
            <person name="Powell A.J."/>
            <person name="Barry K."/>
            <person name="Miller A.N."/>
            <person name="Grigoriev I.V."/>
            <person name="Debuchy R."/>
            <person name="Gladieux P."/>
            <person name="Thoren M.H."/>
            <person name="Johannesson H."/>
        </authorList>
    </citation>
    <scope>NUCLEOTIDE SEQUENCE</scope>
    <source>
        <strain evidence="2">CBS 538.74</strain>
    </source>
</reference>
<dbReference type="Proteomes" id="UP001302745">
    <property type="component" value="Unassembled WGS sequence"/>
</dbReference>
<feature type="non-terminal residue" evidence="2">
    <location>
        <position position="1"/>
    </location>
</feature>
<name>A0AAN6VI40_9PEZI</name>
<feature type="compositionally biased region" description="Acidic residues" evidence="1">
    <location>
        <begin position="66"/>
        <end position="79"/>
    </location>
</feature>
<gene>
    <name evidence="2" type="ORF">C8A00DRAFT_17074</name>
</gene>
<evidence type="ECO:0000313" key="2">
    <source>
        <dbReference type="EMBL" id="KAK4151504.1"/>
    </source>
</evidence>
<evidence type="ECO:0000313" key="3">
    <source>
        <dbReference type="Proteomes" id="UP001302745"/>
    </source>
</evidence>
<reference evidence="2" key="1">
    <citation type="journal article" date="2023" name="Mol. Phylogenet. Evol.">
        <title>Genome-scale phylogeny and comparative genomics of the fungal order Sordariales.</title>
        <authorList>
            <person name="Hensen N."/>
            <person name="Bonometti L."/>
            <person name="Westerberg I."/>
            <person name="Brannstrom I.O."/>
            <person name="Guillou S."/>
            <person name="Cros-Aarteil S."/>
            <person name="Calhoun S."/>
            <person name="Haridas S."/>
            <person name="Kuo A."/>
            <person name="Mondo S."/>
            <person name="Pangilinan J."/>
            <person name="Riley R."/>
            <person name="LaButti K."/>
            <person name="Andreopoulos B."/>
            <person name="Lipzen A."/>
            <person name="Chen C."/>
            <person name="Yan M."/>
            <person name="Daum C."/>
            <person name="Ng V."/>
            <person name="Clum A."/>
            <person name="Steindorff A."/>
            <person name="Ohm R.A."/>
            <person name="Martin F."/>
            <person name="Silar P."/>
            <person name="Natvig D.O."/>
            <person name="Lalanne C."/>
            <person name="Gautier V."/>
            <person name="Ament-Velasquez S.L."/>
            <person name="Kruys A."/>
            <person name="Hutchinson M.I."/>
            <person name="Powell A.J."/>
            <person name="Barry K."/>
            <person name="Miller A.N."/>
            <person name="Grigoriev I.V."/>
            <person name="Debuchy R."/>
            <person name="Gladieux P."/>
            <person name="Hiltunen Thoren M."/>
            <person name="Johannesson H."/>
        </authorList>
    </citation>
    <scope>NUCLEOTIDE SEQUENCE</scope>
    <source>
        <strain evidence="2">CBS 538.74</strain>
    </source>
</reference>
<evidence type="ECO:0000256" key="1">
    <source>
        <dbReference type="SAM" id="MobiDB-lite"/>
    </source>
</evidence>